<evidence type="ECO:0000313" key="6">
    <source>
        <dbReference type="EMBL" id="KAH9376103.1"/>
    </source>
</evidence>
<keyword evidence="3" id="KW-0460">Magnesium</keyword>
<keyword evidence="2" id="KW-0479">Metal-binding</keyword>
<dbReference type="GO" id="GO:0016829">
    <property type="term" value="F:lyase activity"/>
    <property type="evidence" value="ECO:0007669"/>
    <property type="project" value="UniProtKB-KW"/>
</dbReference>
<comment type="caution">
    <text evidence="6">The sequence shown here is derived from an EMBL/GenBank/DDBJ whole genome shotgun (WGS) entry which is preliminary data.</text>
</comment>
<protein>
    <submittedName>
        <fullName evidence="6">Uncharacterized protein</fullName>
    </submittedName>
</protein>
<keyword evidence="5" id="KW-0456">Lyase</keyword>
<comment type="catalytic activity">
    <reaction evidence="1">
        <text>an N-(acyl)-sphingosylphosphoethanolamine = an N-(acyl)-sphingosyl-1,3-cyclic phosphate + ethanolamine</text>
        <dbReference type="Rhea" id="RHEA:60648"/>
        <dbReference type="ChEBI" id="CHEBI:57603"/>
        <dbReference type="ChEBI" id="CHEBI:143891"/>
        <dbReference type="ChEBI" id="CHEBI:143892"/>
    </reaction>
</comment>
<dbReference type="GO" id="GO:0006629">
    <property type="term" value="P:lipid metabolic process"/>
    <property type="evidence" value="ECO:0007669"/>
    <property type="project" value="InterPro"/>
</dbReference>
<dbReference type="GO" id="GO:0008081">
    <property type="term" value="F:phosphoric diester hydrolase activity"/>
    <property type="evidence" value="ECO:0007669"/>
    <property type="project" value="InterPro"/>
</dbReference>
<dbReference type="InterPro" id="IPR017946">
    <property type="entry name" value="PLC-like_Pdiesterase_TIM-brl"/>
</dbReference>
<evidence type="ECO:0000256" key="2">
    <source>
        <dbReference type="ARBA" id="ARBA00022723"/>
    </source>
</evidence>
<evidence type="ECO:0000313" key="7">
    <source>
        <dbReference type="Proteomes" id="UP000821853"/>
    </source>
</evidence>
<evidence type="ECO:0000256" key="3">
    <source>
        <dbReference type="ARBA" id="ARBA00022842"/>
    </source>
</evidence>
<dbReference type="GO" id="GO:0046872">
    <property type="term" value="F:metal ion binding"/>
    <property type="evidence" value="ECO:0007669"/>
    <property type="project" value="UniProtKB-KW"/>
</dbReference>
<organism evidence="6 7">
    <name type="scientific">Haemaphysalis longicornis</name>
    <name type="common">Bush tick</name>
    <dbReference type="NCBI Taxonomy" id="44386"/>
    <lineage>
        <taxon>Eukaryota</taxon>
        <taxon>Metazoa</taxon>
        <taxon>Ecdysozoa</taxon>
        <taxon>Arthropoda</taxon>
        <taxon>Chelicerata</taxon>
        <taxon>Arachnida</taxon>
        <taxon>Acari</taxon>
        <taxon>Parasitiformes</taxon>
        <taxon>Ixodida</taxon>
        <taxon>Ixodoidea</taxon>
        <taxon>Ixodidae</taxon>
        <taxon>Haemaphysalinae</taxon>
        <taxon>Haemaphysalis</taxon>
    </lineage>
</organism>
<keyword evidence="4" id="KW-1015">Disulfide bond</keyword>
<dbReference type="AlphaFoldDB" id="A0A9J6GNG1"/>
<reference evidence="6 7" key="1">
    <citation type="journal article" date="2020" name="Cell">
        <title>Large-Scale Comparative Analyses of Tick Genomes Elucidate Their Genetic Diversity and Vector Capacities.</title>
        <authorList>
            <consortium name="Tick Genome and Microbiome Consortium (TIGMIC)"/>
            <person name="Jia N."/>
            <person name="Wang J."/>
            <person name="Shi W."/>
            <person name="Du L."/>
            <person name="Sun Y."/>
            <person name="Zhan W."/>
            <person name="Jiang J.F."/>
            <person name="Wang Q."/>
            <person name="Zhang B."/>
            <person name="Ji P."/>
            <person name="Bell-Sakyi L."/>
            <person name="Cui X.M."/>
            <person name="Yuan T.T."/>
            <person name="Jiang B.G."/>
            <person name="Yang W.F."/>
            <person name="Lam T.T."/>
            <person name="Chang Q.C."/>
            <person name="Ding S.J."/>
            <person name="Wang X.J."/>
            <person name="Zhu J.G."/>
            <person name="Ruan X.D."/>
            <person name="Zhao L."/>
            <person name="Wei J.T."/>
            <person name="Ye R.Z."/>
            <person name="Que T.C."/>
            <person name="Du C.H."/>
            <person name="Zhou Y.H."/>
            <person name="Cheng J.X."/>
            <person name="Dai P.F."/>
            <person name="Guo W.B."/>
            <person name="Han X.H."/>
            <person name="Huang E.J."/>
            <person name="Li L.F."/>
            <person name="Wei W."/>
            <person name="Gao Y.C."/>
            <person name="Liu J.Z."/>
            <person name="Shao H.Z."/>
            <person name="Wang X."/>
            <person name="Wang C.C."/>
            <person name="Yang T.C."/>
            <person name="Huo Q.B."/>
            <person name="Li W."/>
            <person name="Chen H.Y."/>
            <person name="Chen S.E."/>
            <person name="Zhou L.G."/>
            <person name="Ni X.B."/>
            <person name="Tian J.H."/>
            <person name="Sheng Y."/>
            <person name="Liu T."/>
            <person name="Pan Y.S."/>
            <person name="Xia L.Y."/>
            <person name="Li J."/>
            <person name="Zhao F."/>
            <person name="Cao W.C."/>
        </authorList>
    </citation>
    <scope>NUCLEOTIDE SEQUENCE [LARGE SCALE GENOMIC DNA]</scope>
    <source>
        <strain evidence="6">HaeL-2018</strain>
    </source>
</reference>
<dbReference type="Proteomes" id="UP000821853">
    <property type="component" value="Chromosome 5"/>
</dbReference>
<proteinExistence type="predicted"/>
<dbReference type="OrthoDB" id="6483947at2759"/>
<name>A0A9J6GNG1_HAELO</name>
<accession>A0A9J6GNG1</accession>
<evidence type="ECO:0000256" key="5">
    <source>
        <dbReference type="ARBA" id="ARBA00023239"/>
    </source>
</evidence>
<evidence type="ECO:0000256" key="4">
    <source>
        <dbReference type="ARBA" id="ARBA00023157"/>
    </source>
</evidence>
<sequence>MVNSISDVESFVKSGANALEVDVQFAGSGRATEMYHGVPCDCFRICTRRTPFTEYLDYMRAVTGLNGGKLKGKITLLVLDLKTSGINKGNQYKAGVDVGKKLIGHLWKNVSPNDTLDVLVSTTKPKDKDIFRGVLDAIRNDTNSQHWMKRIGFGFDQFDDQAEVGRAFSQNGILGHRWLGSGITNCLLHTSRYQLEDIVACRDGRKSGCGYVDKGFSWTLDKESSMARDIK</sequence>
<dbReference type="Gene3D" id="3.20.20.190">
    <property type="entry name" value="Phosphatidylinositol (PI) phosphodiesterase"/>
    <property type="match status" value="1"/>
</dbReference>
<dbReference type="EMBL" id="JABSTR010000007">
    <property type="protein sequence ID" value="KAH9376103.1"/>
    <property type="molecule type" value="Genomic_DNA"/>
</dbReference>
<evidence type="ECO:0000256" key="1">
    <source>
        <dbReference type="ARBA" id="ARBA00000110"/>
    </source>
</evidence>
<gene>
    <name evidence="6" type="ORF">HPB48_014493</name>
</gene>
<dbReference type="VEuPathDB" id="VectorBase:HLOH_044274"/>
<keyword evidence="7" id="KW-1185">Reference proteome</keyword>